<organism evidence="3 4">
    <name type="scientific">Micromonospora antibiotica</name>
    <dbReference type="NCBI Taxonomy" id="2807623"/>
    <lineage>
        <taxon>Bacteria</taxon>
        <taxon>Bacillati</taxon>
        <taxon>Actinomycetota</taxon>
        <taxon>Actinomycetes</taxon>
        <taxon>Micromonosporales</taxon>
        <taxon>Micromonosporaceae</taxon>
        <taxon>Micromonospora</taxon>
    </lineage>
</organism>
<evidence type="ECO:0000256" key="1">
    <source>
        <dbReference type="SAM" id="MobiDB-lite"/>
    </source>
</evidence>
<accession>A0ABS3VGA1</accession>
<protein>
    <submittedName>
        <fullName evidence="3">Aminoglycoside phosphotransferase family protein</fullName>
    </submittedName>
</protein>
<dbReference type="SUPFAM" id="SSF56112">
    <property type="entry name" value="Protein kinase-like (PK-like)"/>
    <property type="match status" value="1"/>
</dbReference>
<reference evidence="3 4" key="1">
    <citation type="submission" date="2021-03" db="EMBL/GenBank/DDBJ databases">
        <authorList>
            <person name="Lee D.-H."/>
        </authorList>
    </citation>
    <scope>NUCLEOTIDE SEQUENCE [LARGE SCALE GENOMIC DNA]</scope>
    <source>
        <strain evidence="3 4">MMS20-R2-23</strain>
    </source>
</reference>
<evidence type="ECO:0000313" key="4">
    <source>
        <dbReference type="Proteomes" id="UP000671399"/>
    </source>
</evidence>
<gene>
    <name evidence="3" type="ORF">JQN83_27820</name>
</gene>
<dbReference type="RefSeq" id="WP_208570123.1">
    <property type="nucleotide sequence ID" value="NZ_JAGFWR010000026.1"/>
</dbReference>
<evidence type="ECO:0000313" key="3">
    <source>
        <dbReference type="EMBL" id="MBO4164592.1"/>
    </source>
</evidence>
<dbReference type="Pfam" id="PF01636">
    <property type="entry name" value="APH"/>
    <property type="match status" value="1"/>
</dbReference>
<sequence length="432" mass="44467">MAWSLPDPRRHPVDAGPPSSRPGRTRRAGRRSTRFGPTGHDGGVSTTPPPYHRTAVRPDWRELPVGLRDAVTARLGAPVVTARTATAGFTGGFAAVLETAAGTRVFVKAAELARQRHLADWYARELAVLARLPAGLPVPRPRWALDAAGWYAVGLDAVAGRTPRLPWDPTELAAVLTGYAEVAAALVDPPAALTALGLPRLAQLARDDILWWGEVAAGREPMPALPPAARDRLPDLVALESRLPGYAAAAPGLAHGDLRLDNVLLDPAGRAWFCDWNWLCHGPAWFDLAGLLITGYGDRVDLDAVFAAHPAAADAPPDALDVTLAALCGYYLTAAGPPPAAASPPVAASPPADAPPPIGGPLPAGGLSTVAGSSVADCLTAAGCSPAAGGSPAAAQGAGGPGAAGPSALLGVHRRFSGEQALRWLAARQGWW</sequence>
<name>A0ABS3VGA1_9ACTN</name>
<proteinExistence type="predicted"/>
<feature type="compositionally biased region" description="Basic residues" evidence="1">
    <location>
        <begin position="23"/>
        <end position="33"/>
    </location>
</feature>
<dbReference type="InterPro" id="IPR011009">
    <property type="entry name" value="Kinase-like_dom_sf"/>
</dbReference>
<comment type="caution">
    <text evidence="3">The sequence shown here is derived from an EMBL/GenBank/DDBJ whole genome shotgun (WGS) entry which is preliminary data.</text>
</comment>
<dbReference type="Gene3D" id="3.90.1200.10">
    <property type="match status" value="1"/>
</dbReference>
<dbReference type="EMBL" id="JAGFWR010000026">
    <property type="protein sequence ID" value="MBO4164592.1"/>
    <property type="molecule type" value="Genomic_DNA"/>
</dbReference>
<feature type="region of interest" description="Disordered" evidence="1">
    <location>
        <begin position="341"/>
        <end position="363"/>
    </location>
</feature>
<dbReference type="InterPro" id="IPR002575">
    <property type="entry name" value="Aminoglycoside_PTrfase"/>
</dbReference>
<keyword evidence="4" id="KW-1185">Reference proteome</keyword>
<feature type="domain" description="Aminoglycoside phosphotransferase" evidence="2">
    <location>
        <begin position="98"/>
        <end position="302"/>
    </location>
</feature>
<feature type="region of interest" description="Disordered" evidence="1">
    <location>
        <begin position="1"/>
        <end position="55"/>
    </location>
</feature>
<evidence type="ECO:0000259" key="2">
    <source>
        <dbReference type="Pfam" id="PF01636"/>
    </source>
</evidence>
<dbReference type="Proteomes" id="UP000671399">
    <property type="component" value="Unassembled WGS sequence"/>
</dbReference>